<proteinExistence type="predicted"/>
<dbReference type="AlphaFoldDB" id="A0A346PFN8"/>
<reference evidence="2" key="1">
    <citation type="submission" date="2017-10" db="EMBL/GenBank/DDBJ databases">
        <title>Phenotypic and genomic properties of facultatively anaerobic sulfur-reducing natronoarchaea from hypersaline soda lakes.</title>
        <authorList>
            <person name="Sorokin D.Y."/>
            <person name="Kublanov I.V."/>
            <person name="Roman P."/>
            <person name="Sinninghe Damste J.S."/>
            <person name="Golyshin P.N."/>
            <person name="Rojo D."/>
            <person name="Ciordia S."/>
            <person name="Mena Md.C."/>
            <person name="Ferrer M."/>
            <person name="Messina E."/>
            <person name="Smedile F."/>
            <person name="La Spada G."/>
            <person name="La Cono V."/>
            <person name="Yakimov M.M."/>
        </authorList>
    </citation>
    <scope>NUCLEOTIDE SEQUENCE [LARGE SCALE GENOMIC DNA]</scope>
    <source>
        <strain evidence="2">AArc1</strain>
    </source>
</reference>
<sequence length="70" mass="7674">MQAGRNEAVDFETYTEVIVIMPGAVVQRGGPVPSVADGEYDQFGMTYCSETWNGVGPEAKTDYDECDNFD</sequence>
<accession>A0A346PFN8</accession>
<protein>
    <submittedName>
        <fullName evidence="1">Surface protein</fullName>
    </submittedName>
</protein>
<name>A0A346PFN8_9EURY</name>
<organism evidence="1 2">
    <name type="scientific">Natrarchaeobaculum sulfurireducens</name>
    <dbReference type="NCBI Taxonomy" id="2044521"/>
    <lineage>
        <taxon>Archaea</taxon>
        <taxon>Methanobacteriati</taxon>
        <taxon>Methanobacteriota</taxon>
        <taxon>Stenosarchaea group</taxon>
        <taxon>Halobacteria</taxon>
        <taxon>Halobacteriales</taxon>
        <taxon>Natrialbaceae</taxon>
        <taxon>Natrarchaeobaculum</taxon>
    </lineage>
</organism>
<evidence type="ECO:0000313" key="1">
    <source>
        <dbReference type="EMBL" id="AXR78333.1"/>
    </source>
</evidence>
<gene>
    <name evidence="1" type="ORF">AArc1_2015</name>
</gene>
<dbReference type="KEGG" id="nan:AArc1_2015"/>
<evidence type="ECO:0000313" key="2">
    <source>
        <dbReference type="Proteomes" id="UP000258707"/>
    </source>
</evidence>
<dbReference type="Proteomes" id="UP000258707">
    <property type="component" value="Chromosome"/>
</dbReference>
<dbReference type="EMBL" id="CP024047">
    <property type="protein sequence ID" value="AXR78333.1"/>
    <property type="molecule type" value="Genomic_DNA"/>
</dbReference>